<protein>
    <recommendedName>
        <fullName evidence="8">NACHT domain-containing protein</fullName>
    </recommendedName>
</protein>
<dbReference type="Pfam" id="PF24809">
    <property type="entry name" value="DUF7708"/>
    <property type="match status" value="1"/>
</dbReference>
<keyword evidence="2" id="KW-0040">ANK repeat</keyword>
<keyword evidence="1" id="KW-0677">Repeat</keyword>
<name>A0A9P8I518_9PEZI</name>
<accession>A0A9P8I518</accession>
<dbReference type="SUPFAM" id="SSF48403">
    <property type="entry name" value="Ankyrin repeat"/>
    <property type="match status" value="1"/>
</dbReference>
<evidence type="ECO:0000313" key="7">
    <source>
        <dbReference type="Proteomes" id="UP000698800"/>
    </source>
</evidence>
<evidence type="ECO:0000259" key="4">
    <source>
        <dbReference type="Pfam" id="PF24809"/>
    </source>
</evidence>
<sequence length="995" mass="111857">MEWKRACVLQYGIEFKRSTSVALPLRNALSDFQSALTPEQRARLQALNTVPDTAAVITFTREVDDENAKRRSRCVASRLCGVLQSVQQFSSIVETFITSHPEIAALVWGSIKFALLLTLEKFASRFSTYFDKLSTIFMNIRSNCPRYMEYQALYADSEGLQAALCNYYATIVRLCQKAVEVGQRQGLQQLTMALWRPFETEFGSFEEELRRQSKGVKDEISLASNQAAERERQLQIAERKKSSIFRKQGNLHRLEEREWRIRVDRRKSRLRRERLLEKLSDYDYMFSFNQARKKRHWTTSSWLPGTDDYQNWLAGESSLFWCSGLREYPMELKLSLTWLNHGDMYNSRDRQNHPHNSASVIDDLFRRCDLTGIGVIFFFCQFDNAPSLTARTILGSLTKQCLNIENMSKTTEAHLAKLFKNGPPDLDDLEALFVDQIAASESHFIVIDGVDECAKAERNVLFTALSKLVGCSLRSLKIFVASRPQVGLEIGRFFKFRHHVSMSSPEAYTDITKYIKSDLEAKRKSGDLKVGNSELIAEIEDALVSGAQGMSVNYEKADASIFADFARFLLVIFQIRDICDQVTDKDIRNALKGLPKSLPEWYERVLIKIVNAGRVEIARKVFRWVAAAKRPLLLDELREAIAVETCQTSRKLESLVNDINQVVSWCGDLICIDEEEKVVQFAHPTVKDFFTSEPSGSQLTKFNFQLSEVDHEAGEVCVTYLNFNDFKRQLVKVSGAYPLNRQAVLQASLSVSLGSRVARSLPILRRARSSSNDNVLRQFQDIAGATDAGSLGKLQAGYPLLAYASKYWLLHTTSFAKEDGRIWLLWKSLLTSESFALLPWSPREWERMTPNVMQWIVEHDHVGLIQLVDSDTNPLLSAQRRSLLAESAAKNRLMIASNLISHSSCSGIGLNVAIVAAARNGHLGMVERLLAAKANANTAPASDYGRTAMQAASEGGHLEVVERLLAAKADVNAAAAGNNGRTALQAASGGGHLEV</sequence>
<dbReference type="Proteomes" id="UP000698800">
    <property type="component" value="Unassembled WGS sequence"/>
</dbReference>
<dbReference type="InterPro" id="IPR056125">
    <property type="entry name" value="DUF7708"/>
</dbReference>
<organism evidence="6 7">
    <name type="scientific">Glutinoglossum americanum</name>
    <dbReference type="NCBI Taxonomy" id="1670608"/>
    <lineage>
        <taxon>Eukaryota</taxon>
        <taxon>Fungi</taxon>
        <taxon>Dikarya</taxon>
        <taxon>Ascomycota</taxon>
        <taxon>Pezizomycotina</taxon>
        <taxon>Geoglossomycetes</taxon>
        <taxon>Geoglossales</taxon>
        <taxon>Geoglossaceae</taxon>
        <taxon>Glutinoglossum</taxon>
    </lineage>
</organism>
<reference evidence="6" key="1">
    <citation type="submission" date="2021-03" db="EMBL/GenBank/DDBJ databases">
        <title>Comparative genomics and phylogenomic investigation of the class Geoglossomycetes provide insights into ecological specialization and systematics.</title>
        <authorList>
            <person name="Melie T."/>
            <person name="Pirro S."/>
            <person name="Miller A.N."/>
            <person name="Quandt A."/>
        </authorList>
    </citation>
    <scope>NUCLEOTIDE SEQUENCE</scope>
    <source>
        <strain evidence="6">GBOQ0MN5Z8</strain>
    </source>
</reference>
<evidence type="ECO:0000256" key="2">
    <source>
        <dbReference type="PROSITE-ProRule" id="PRU00023"/>
    </source>
</evidence>
<dbReference type="PANTHER" id="PTHR10039:SF10">
    <property type="entry name" value="NACHT DOMAIN-CONTAINING PROTEIN"/>
    <property type="match status" value="1"/>
</dbReference>
<dbReference type="OrthoDB" id="4062651at2759"/>
<comment type="caution">
    <text evidence="6">The sequence shown here is derived from an EMBL/GenBank/DDBJ whole genome shotgun (WGS) entry which is preliminary data.</text>
</comment>
<gene>
    <name evidence="6" type="ORF">FGG08_005681</name>
</gene>
<feature type="domain" description="DUF7708" evidence="4">
    <location>
        <begin position="82"/>
        <end position="225"/>
    </location>
</feature>
<evidence type="ECO:0008006" key="8">
    <source>
        <dbReference type="Google" id="ProtNLM"/>
    </source>
</evidence>
<dbReference type="PROSITE" id="PS50297">
    <property type="entry name" value="ANK_REP_REGION"/>
    <property type="match status" value="1"/>
</dbReference>
<feature type="domain" description="GPI inositol-deacylase winged helix" evidence="3">
    <location>
        <begin position="616"/>
        <end position="696"/>
    </location>
</feature>
<evidence type="ECO:0000256" key="1">
    <source>
        <dbReference type="ARBA" id="ARBA00022737"/>
    </source>
</evidence>
<evidence type="ECO:0000313" key="6">
    <source>
        <dbReference type="EMBL" id="KAH0537546.1"/>
    </source>
</evidence>
<dbReference type="Pfam" id="PF12796">
    <property type="entry name" value="Ank_2"/>
    <property type="match status" value="1"/>
</dbReference>
<dbReference type="InterPro" id="IPR054471">
    <property type="entry name" value="GPIID_WHD"/>
</dbReference>
<dbReference type="InterPro" id="IPR036770">
    <property type="entry name" value="Ankyrin_rpt-contain_sf"/>
</dbReference>
<dbReference type="PROSITE" id="PS50088">
    <property type="entry name" value="ANK_REPEAT"/>
    <property type="match status" value="1"/>
</dbReference>
<dbReference type="InterPro" id="IPR002110">
    <property type="entry name" value="Ankyrin_rpt"/>
</dbReference>
<dbReference type="EMBL" id="JAGHQL010000141">
    <property type="protein sequence ID" value="KAH0537546.1"/>
    <property type="molecule type" value="Genomic_DNA"/>
</dbReference>
<evidence type="ECO:0000259" key="5">
    <source>
        <dbReference type="Pfam" id="PF24883"/>
    </source>
</evidence>
<dbReference type="Pfam" id="PF22939">
    <property type="entry name" value="WHD_GPIID"/>
    <property type="match status" value="1"/>
</dbReference>
<feature type="non-terminal residue" evidence="6">
    <location>
        <position position="995"/>
    </location>
</feature>
<feature type="domain" description="Nephrocystin 3-like N-terminal" evidence="5">
    <location>
        <begin position="357"/>
        <end position="483"/>
    </location>
</feature>
<keyword evidence="7" id="KW-1185">Reference proteome</keyword>
<dbReference type="SMART" id="SM00248">
    <property type="entry name" value="ANK"/>
    <property type="match status" value="2"/>
</dbReference>
<dbReference type="PANTHER" id="PTHR10039">
    <property type="entry name" value="AMELOGENIN"/>
    <property type="match status" value="1"/>
</dbReference>
<dbReference type="AlphaFoldDB" id="A0A9P8I518"/>
<evidence type="ECO:0000259" key="3">
    <source>
        <dbReference type="Pfam" id="PF22939"/>
    </source>
</evidence>
<feature type="repeat" description="ANK" evidence="2">
    <location>
        <begin position="944"/>
        <end position="976"/>
    </location>
</feature>
<dbReference type="Pfam" id="PF24883">
    <property type="entry name" value="NPHP3_N"/>
    <property type="match status" value="1"/>
</dbReference>
<dbReference type="InterPro" id="IPR056884">
    <property type="entry name" value="NPHP3-like_N"/>
</dbReference>
<dbReference type="Gene3D" id="1.25.40.20">
    <property type="entry name" value="Ankyrin repeat-containing domain"/>
    <property type="match status" value="1"/>
</dbReference>
<proteinExistence type="predicted"/>